<name>X0VHQ2_9ZZZZ</name>
<dbReference type="EMBL" id="BARS01024684">
    <property type="protein sequence ID" value="GAG10747.1"/>
    <property type="molecule type" value="Genomic_DNA"/>
</dbReference>
<organism evidence="1">
    <name type="scientific">marine sediment metagenome</name>
    <dbReference type="NCBI Taxonomy" id="412755"/>
    <lineage>
        <taxon>unclassified sequences</taxon>
        <taxon>metagenomes</taxon>
        <taxon>ecological metagenomes</taxon>
    </lineage>
</organism>
<protein>
    <submittedName>
        <fullName evidence="1">Uncharacterized protein</fullName>
    </submittedName>
</protein>
<proteinExistence type="predicted"/>
<accession>X0VHQ2</accession>
<dbReference type="AlphaFoldDB" id="X0VHQ2"/>
<comment type="caution">
    <text evidence="1">The sequence shown here is derived from an EMBL/GenBank/DDBJ whole genome shotgun (WGS) entry which is preliminary data.</text>
</comment>
<feature type="non-terminal residue" evidence="1">
    <location>
        <position position="74"/>
    </location>
</feature>
<reference evidence="1" key="1">
    <citation type="journal article" date="2014" name="Front. Microbiol.">
        <title>High frequency of phylogenetically diverse reductive dehalogenase-homologous genes in deep subseafloor sedimentary metagenomes.</title>
        <authorList>
            <person name="Kawai M."/>
            <person name="Futagami T."/>
            <person name="Toyoda A."/>
            <person name="Takaki Y."/>
            <person name="Nishi S."/>
            <person name="Hori S."/>
            <person name="Arai W."/>
            <person name="Tsubouchi T."/>
            <person name="Morono Y."/>
            <person name="Uchiyama I."/>
            <person name="Ito T."/>
            <person name="Fujiyama A."/>
            <person name="Inagaki F."/>
            <person name="Takami H."/>
        </authorList>
    </citation>
    <scope>NUCLEOTIDE SEQUENCE</scope>
    <source>
        <strain evidence="1">Expedition CK06-06</strain>
    </source>
</reference>
<sequence length="74" mass="7808">MLAVVAALGIWFVAGRGGTEQTEERTIVTVERGPITLAVATTGRVVANLDVEIKCKASGEVIALPRDVSDEVKE</sequence>
<evidence type="ECO:0000313" key="1">
    <source>
        <dbReference type="EMBL" id="GAG10747.1"/>
    </source>
</evidence>
<gene>
    <name evidence="1" type="ORF">S01H1_39150</name>
</gene>